<protein>
    <submittedName>
        <fullName evidence="2">Uncharacterized protein</fullName>
    </submittedName>
</protein>
<dbReference type="EMBL" id="HBIV01036122">
    <property type="protein sequence ID" value="CAE0674017.1"/>
    <property type="molecule type" value="Transcribed_RNA"/>
</dbReference>
<feature type="region of interest" description="Disordered" evidence="1">
    <location>
        <begin position="337"/>
        <end position="356"/>
    </location>
</feature>
<feature type="region of interest" description="Disordered" evidence="1">
    <location>
        <begin position="149"/>
        <end position="181"/>
    </location>
</feature>
<feature type="compositionally biased region" description="Basic residues" evidence="1">
    <location>
        <begin position="20"/>
        <end position="36"/>
    </location>
</feature>
<feature type="region of interest" description="Disordered" evidence="1">
    <location>
        <begin position="112"/>
        <end position="131"/>
    </location>
</feature>
<evidence type="ECO:0000313" key="2">
    <source>
        <dbReference type="EMBL" id="CAE0674017.1"/>
    </source>
</evidence>
<sequence>MESLLMLCNAATRDLERSRSIPKRSRPKQSSRKRKSQMIDVASPGQKKVARERGSPLRRSIDLKKGSKSPPRSIVLNLFATPDLLPRPHADIMNSSTPRGKAFFRPGCLPLPQKKSAPISPGSTASTSSIFSDNSSSFGGRLLDSVVSEESSDSGISTATDGEASENSEMTARNGSVNAKRTDEGALRMNVPQALELTPRQAREILCHRVTALHKRITDKVANRLQQKLAARSQSTAVKAYSENNSTKKVERVCTICQEKLIPNSREAWLACGLCSRGVHCRCDDDRSIFDIYRIQRQSAVFGQKCPLLYRCPDCRKGEIHGAHRAPLVAEAEREKVSPRSSINTRVHHDKKTRYQPQLQKQLSMEPMMINSINPSALCKALNELRALSKIKERAKTNKWTSLKGSQYFAARGRSECPRSQMVVQDHSRPGAIKIRSYAPIVRLRQRMRAFEQC</sequence>
<feature type="region of interest" description="Disordered" evidence="1">
    <location>
        <begin position="13"/>
        <end position="69"/>
    </location>
</feature>
<reference evidence="2" key="1">
    <citation type="submission" date="2021-01" db="EMBL/GenBank/DDBJ databases">
        <authorList>
            <person name="Corre E."/>
            <person name="Pelletier E."/>
            <person name="Niang G."/>
            <person name="Scheremetjew M."/>
            <person name="Finn R."/>
            <person name="Kale V."/>
            <person name="Holt S."/>
            <person name="Cochrane G."/>
            <person name="Meng A."/>
            <person name="Brown T."/>
            <person name="Cohen L."/>
        </authorList>
    </citation>
    <scope>NUCLEOTIDE SEQUENCE</scope>
    <source>
        <strain evidence="2">CCCM811</strain>
    </source>
</reference>
<feature type="compositionally biased region" description="Low complexity" evidence="1">
    <location>
        <begin position="116"/>
        <end position="131"/>
    </location>
</feature>
<evidence type="ECO:0000256" key="1">
    <source>
        <dbReference type="SAM" id="MobiDB-lite"/>
    </source>
</evidence>
<organism evidence="2">
    <name type="scientific">Lotharella globosa</name>
    <dbReference type="NCBI Taxonomy" id="91324"/>
    <lineage>
        <taxon>Eukaryota</taxon>
        <taxon>Sar</taxon>
        <taxon>Rhizaria</taxon>
        <taxon>Cercozoa</taxon>
        <taxon>Chlorarachniophyceae</taxon>
        <taxon>Lotharella</taxon>
    </lineage>
</organism>
<feature type="compositionally biased region" description="Polar residues" evidence="1">
    <location>
        <begin position="155"/>
        <end position="179"/>
    </location>
</feature>
<accession>A0A7S3Z757</accession>
<name>A0A7S3Z757_9EUKA</name>
<feature type="compositionally biased region" description="Basic and acidic residues" evidence="1">
    <location>
        <begin position="49"/>
        <end position="65"/>
    </location>
</feature>
<dbReference type="AlphaFoldDB" id="A0A7S3Z757"/>
<gene>
    <name evidence="2" type="ORF">LGLO00237_LOCUS25791</name>
</gene>
<proteinExistence type="predicted"/>